<dbReference type="Pfam" id="PF18315">
    <property type="entry name" value="VCH_CASS14"/>
    <property type="match status" value="1"/>
</dbReference>
<dbReference type="EMBL" id="LUUK01000183">
    <property type="protein sequence ID" value="OAI16759.1"/>
    <property type="molecule type" value="Genomic_DNA"/>
</dbReference>
<proteinExistence type="predicted"/>
<dbReference type="InterPro" id="IPR040614">
    <property type="entry name" value="VCH_CASS14"/>
</dbReference>
<evidence type="ECO:0000259" key="1">
    <source>
        <dbReference type="Pfam" id="PF18315"/>
    </source>
</evidence>
<protein>
    <recommendedName>
        <fullName evidence="1">Integron cassette protein VCH-CASS1 chain domain-containing protein</fullName>
    </recommendedName>
</protein>
<accession>A0A177NHR8</accession>
<dbReference type="RefSeq" id="WP_082885599.1">
    <property type="nucleotide sequence ID" value="NZ_LUUK01000183.1"/>
</dbReference>
<reference evidence="3" key="1">
    <citation type="submission" date="2016-03" db="EMBL/GenBank/DDBJ databases">
        <authorList>
            <person name="Heylen K."/>
            <person name="De Vos P."/>
            <person name="Vekeman B."/>
        </authorList>
    </citation>
    <scope>NUCLEOTIDE SEQUENCE [LARGE SCALE GENOMIC DNA]</scope>
    <source>
        <strain evidence="3">R-45383</strain>
    </source>
</reference>
<sequence length="114" mass="12892">MALTVTEIEELRSYLNGVMNRADHHAGKVNEIALALAGAILWRKNDEEPIKVMVREGQTTNVLWVRIGNKRYAFSYNHDTEQIEMREGGIQGPTLHVFNNNTPLSSVRAIFEAL</sequence>
<dbReference type="AlphaFoldDB" id="A0A177NHR8"/>
<keyword evidence="3" id="KW-1185">Reference proteome</keyword>
<name>A0A177NHR8_9GAMM</name>
<feature type="domain" description="Integron cassette protein VCH-CASS1 chain" evidence="1">
    <location>
        <begin position="11"/>
        <end position="108"/>
    </location>
</feature>
<organism evidence="2 3">
    <name type="scientific">Methylomonas koyamae</name>
    <dbReference type="NCBI Taxonomy" id="702114"/>
    <lineage>
        <taxon>Bacteria</taxon>
        <taxon>Pseudomonadati</taxon>
        <taxon>Pseudomonadota</taxon>
        <taxon>Gammaproteobacteria</taxon>
        <taxon>Methylococcales</taxon>
        <taxon>Methylococcaceae</taxon>
        <taxon>Methylomonas</taxon>
    </lineage>
</organism>
<gene>
    <name evidence="2" type="ORF">A1355_09625</name>
</gene>
<comment type="caution">
    <text evidence="2">The sequence shown here is derived from an EMBL/GenBank/DDBJ whole genome shotgun (WGS) entry which is preliminary data.</text>
</comment>
<dbReference type="Gene3D" id="3.30.920.70">
    <property type="match status" value="1"/>
</dbReference>
<dbReference type="OrthoDB" id="1444132at2"/>
<dbReference type="Proteomes" id="UP000077628">
    <property type="component" value="Unassembled WGS sequence"/>
</dbReference>
<evidence type="ECO:0000313" key="2">
    <source>
        <dbReference type="EMBL" id="OAI16759.1"/>
    </source>
</evidence>
<evidence type="ECO:0000313" key="3">
    <source>
        <dbReference type="Proteomes" id="UP000077628"/>
    </source>
</evidence>